<accession>A0A0L8GJB6</accession>
<protein>
    <submittedName>
        <fullName evidence="1">Uncharacterized protein</fullName>
    </submittedName>
</protein>
<evidence type="ECO:0000313" key="1">
    <source>
        <dbReference type="EMBL" id="KOF77097.1"/>
    </source>
</evidence>
<dbReference type="AlphaFoldDB" id="A0A0L8GJB6"/>
<gene>
    <name evidence="1" type="ORF">OCBIM_22032514mg</name>
</gene>
<dbReference type="EMBL" id="KQ421570">
    <property type="protein sequence ID" value="KOF77097.1"/>
    <property type="molecule type" value="Genomic_DNA"/>
</dbReference>
<organism evidence="1">
    <name type="scientific">Octopus bimaculoides</name>
    <name type="common">California two-spotted octopus</name>
    <dbReference type="NCBI Taxonomy" id="37653"/>
    <lineage>
        <taxon>Eukaryota</taxon>
        <taxon>Metazoa</taxon>
        <taxon>Spiralia</taxon>
        <taxon>Lophotrochozoa</taxon>
        <taxon>Mollusca</taxon>
        <taxon>Cephalopoda</taxon>
        <taxon>Coleoidea</taxon>
        <taxon>Octopodiformes</taxon>
        <taxon>Octopoda</taxon>
        <taxon>Incirrata</taxon>
        <taxon>Octopodidae</taxon>
        <taxon>Octopus</taxon>
    </lineage>
</organism>
<proteinExistence type="predicted"/>
<name>A0A0L8GJB6_OCTBM</name>
<reference evidence="1" key="1">
    <citation type="submission" date="2015-07" db="EMBL/GenBank/DDBJ databases">
        <title>MeaNS - Measles Nucleotide Surveillance Program.</title>
        <authorList>
            <person name="Tran T."/>
            <person name="Druce J."/>
        </authorList>
    </citation>
    <scope>NUCLEOTIDE SEQUENCE</scope>
    <source>
        <strain evidence="1">UCB-OBI-ISO-001</strain>
        <tissue evidence="1">Gonad</tissue>
    </source>
</reference>
<sequence length="67" mass="7908">MCSLNVRTSITKVVLKLIFHFAMNHKNGNIFNRNLIKDNEILRQFCNALIEMTKLNKILIQLIYIMN</sequence>